<dbReference type="Pfam" id="PF02682">
    <property type="entry name" value="CT_C_D"/>
    <property type="match status" value="1"/>
</dbReference>
<dbReference type="GO" id="GO:0005524">
    <property type="term" value="F:ATP binding"/>
    <property type="evidence" value="ECO:0007669"/>
    <property type="project" value="UniProtKB-KW"/>
</dbReference>
<feature type="domain" description="Carboxyltransferase" evidence="5">
    <location>
        <begin position="244"/>
        <end position="502"/>
    </location>
</feature>
<dbReference type="InterPro" id="IPR003833">
    <property type="entry name" value="CT_C_D"/>
</dbReference>
<feature type="domain" description="Carboxyltransferase" evidence="4">
    <location>
        <begin position="1"/>
        <end position="189"/>
    </location>
</feature>
<dbReference type="PANTHER" id="PTHR34698:SF2">
    <property type="entry name" value="5-OXOPROLINASE SUBUNIT B"/>
    <property type="match status" value="1"/>
</dbReference>
<evidence type="ECO:0000259" key="4">
    <source>
        <dbReference type="SMART" id="SM00796"/>
    </source>
</evidence>
<dbReference type="InterPro" id="IPR029000">
    <property type="entry name" value="Cyclophilin-like_dom_sf"/>
</dbReference>
<evidence type="ECO:0000256" key="3">
    <source>
        <dbReference type="ARBA" id="ARBA00022840"/>
    </source>
</evidence>
<dbReference type="GO" id="GO:0016787">
    <property type="term" value="F:hydrolase activity"/>
    <property type="evidence" value="ECO:0007669"/>
    <property type="project" value="UniProtKB-KW"/>
</dbReference>
<dbReference type="Proteomes" id="UP000321827">
    <property type="component" value="Unassembled WGS sequence"/>
</dbReference>
<dbReference type="Gene3D" id="2.40.100.10">
    <property type="entry name" value="Cyclophilin-like"/>
    <property type="match status" value="2"/>
</dbReference>
<gene>
    <name evidence="6" type="ORF">ODE01S_07540</name>
</gene>
<dbReference type="SMART" id="SM00796">
    <property type="entry name" value="AHS1"/>
    <property type="match status" value="1"/>
</dbReference>
<evidence type="ECO:0000259" key="5">
    <source>
        <dbReference type="SMART" id="SM00797"/>
    </source>
</evidence>
<dbReference type="SMART" id="SM00797">
    <property type="entry name" value="AHS2"/>
    <property type="match status" value="1"/>
</dbReference>
<dbReference type="InterPro" id="IPR003778">
    <property type="entry name" value="CT_A_B"/>
</dbReference>
<dbReference type="OrthoDB" id="9782422at2"/>
<dbReference type="InterPro" id="IPR010016">
    <property type="entry name" value="PxpB"/>
</dbReference>
<keyword evidence="3" id="KW-0067">ATP-binding</keyword>
<dbReference type="Pfam" id="PF02626">
    <property type="entry name" value="CT_A_B"/>
    <property type="match status" value="1"/>
</dbReference>
<accession>A0A511RI51</accession>
<keyword evidence="1" id="KW-0547">Nucleotide-binding</keyword>
<dbReference type="NCBIfam" id="TIGR00370">
    <property type="entry name" value="5-oxoprolinase subunit PxpB"/>
    <property type="match status" value="1"/>
</dbReference>
<keyword evidence="2" id="KW-0378">Hydrolase</keyword>
<dbReference type="Gene3D" id="3.30.1360.40">
    <property type="match status" value="1"/>
</dbReference>
<evidence type="ECO:0000313" key="7">
    <source>
        <dbReference type="Proteomes" id="UP000321827"/>
    </source>
</evidence>
<evidence type="ECO:0000256" key="1">
    <source>
        <dbReference type="ARBA" id="ARBA00022741"/>
    </source>
</evidence>
<proteinExistence type="predicted"/>
<dbReference type="PANTHER" id="PTHR34698">
    <property type="entry name" value="5-OXOPROLINASE SUBUNIT B"/>
    <property type="match status" value="1"/>
</dbReference>
<reference evidence="6 7" key="1">
    <citation type="submission" date="2019-07" db="EMBL/GenBank/DDBJ databases">
        <title>Whole genome shotgun sequence of Oceanithermus desulfurans NBRC 100063.</title>
        <authorList>
            <person name="Hosoyama A."/>
            <person name="Uohara A."/>
            <person name="Ohji S."/>
            <person name="Ichikawa N."/>
        </authorList>
    </citation>
    <scope>NUCLEOTIDE SEQUENCE [LARGE SCALE GENOMIC DNA]</scope>
    <source>
        <strain evidence="6 7">NBRC 100063</strain>
    </source>
</reference>
<evidence type="ECO:0000313" key="6">
    <source>
        <dbReference type="EMBL" id="GEM89320.1"/>
    </source>
</evidence>
<organism evidence="6 7">
    <name type="scientific">Oceanithermus desulfurans NBRC 100063</name>
    <dbReference type="NCBI Taxonomy" id="1227550"/>
    <lineage>
        <taxon>Bacteria</taxon>
        <taxon>Thermotogati</taxon>
        <taxon>Deinococcota</taxon>
        <taxon>Deinococci</taxon>
        <taxon>Thermales</taxon>
        <taxon>Thermaceae</taxon>
        <taxon>Oceanithermus</taxon>
    </lineage>
</organism>
<sequence length="502" mass="53769">MTWGAYLVFGRGIDPRVGARVARASAAIEAGPPDWLLDWIPSYDRIFVEYDPRKVNVQALADWARSLGAGEGREGRCVEIPVRYGGLDLPEIAERTGLSPEEVVRLHAGVSYRVYAVGFTPGFPFMAEVPEPLRLPRRAAPRKRVPAHAVGIAGVQTGIYPQESPGGWNLLGRTLVRVYDPHRERPFLLEPGDRVRFVPQEGEPPGPPEAVELLEAGEGTAVLEVLEAGLLTLPVDGGRFRAGRFGLARSGPLDARSLSVANRLLGNPPSAPALELNLSGPLLEALEEVTVALALQDAHGRMQAWTRLLRRGERLDLRALTGGPRGYLSVPGGLALGRFMDSASPDLKGRIGRPLAPGDRLHARAVPGRLRRARRAWRHGSRAGAEAVLRLRPGPQAEPDALEALLRGRFRVAAADRMGVRLEGAAVPGGEVTSEGVPLGAVQVPPGGAPMLLLADRGTIGGYAKPAVLHPADLARAGQLREGDRLRFVLDPSAQAYAVLDV</sequence>
<dbReference type="SUPFAM" id="SSF160467">
    <property type="entry name" value="PH0987 N-terminal domain-like"/>
    <property type="match status" value="1"/>
</dbReference>
<dbReference type="SUPFAM" id="SSF50891">
    <property type="entry name" value="Cyclophilin-like"/>
    <property type="match status" value="2"/>
</dbReference>
<dbReference type="RefSeq" id="WP_147146021.1">
    <property type="nucleotide sequence ID" value="NZ_BJXN01000004.1"/>
</dbReference>
<name>A0A511RI51_9DEIN</name>
<evidence type="ECO:0000256" key="2">
    <source>
        <dbReference type="ARBA" id="ARBA00022801"/>
    </source>
</evidence>
<comment type="caution">
    <text evidence="6">The sequence shown here is derived from an EMBL/GenBank/DDBJ whole genome shotgun (WGS) entry which is preliminary data.</text>
</comment>
<protein>
    <submittedName>
        <fullName evidence="6">Urea carboxylase</fullName>
    </submittedName>
</protein>
<dbReference type="AlphaFoldDB" id="A0A511RI51"/>
<dbReference type="EMBL" id="BJXN01000004">
    <property type="protein sequence ID" value="GEM89320.1"/>
    <property type="molecule type" value="Genomic_DNA"/>
</dbReference>